<keyword evidence="6 9" id="KW-0378">Hydrolase</keyword>
<dbReference type="GO" id="GO:0004518">
    <property type="term" value="F:nuclease activity"/>
    <property type="evidence" value="ECO:0007669"/>
    <property type="project" value="UniProtKB-KW"/>
</dbReference>
<protein>
    <submittedName>
        <fullName evidence="9">HARBI1</fullName>
        <ecNumber evidence="9">3.1.-.-</ecNumber>
    </submittedName>
</protein>
<dbReference type="GO" id="GO:0016787">
    <property type="term" value="F:hydrolase activity"/>
    <property type="evidence" value="ECO:0007669"/>
    <property type="project" value="UniProtKB-KW"/>
</dbReference>
<accession>A0A8S3VI42</accession>
<keyword evidence="5" id="KW-0479">Metal-binding</keyword>
<dbReference type="AlphaFoldDB" id="A0A8S3VI42"/>
<dbReference type="EMBL" id="CAJPWZ010003318">
    <property type="protein sequence ID" value="CAG2256871.1"/>
    <property type="molecule type" value="Genomic_DNA"/>
</dbReference>
<evidence type="ECO:0000259" key="8">
    <source>
        <dbReference type="Pfam" id="PF13359"/>
    </source>
</evidence>
<dbReference type="PANTHER" id="PTHR22930">
    <property type="match status" value="1"/>
</dbReference>
<reference evidence="9" key="1">
    <citation type="submission" date="2021-03" db="EMBL/GenBank/DDBJ databases">
        <authorList>
            <person name="Bekaert M."/>
        </authorList>
    </citation>
    <scope>NUCLEOTIDE SEQUENCE</scope>
</reference>
<dbReference type="Proteomes" id="UP000683360">
    <property type="component" value="Unassembled WGS sequence"/>
</dbReference>
<keyword evidence="7" id="KW-0539">Nucleus</keyword>
<evidence type="ECO:0000256" key="5">
    <source>
        <dbReference type="ARBA" id="ARBA00022723"/>
    </source>
</evidence>
<evidence type="ECO:0000313" key="9">
    <source>
        <dbReference type="EMBL" id="CAG2256871.1"/>
    </source>
</evidence>
<comment type="similarity">
    <text evidence="3">Belongs to the HARBI1 family.</text>
</comment>
<keyword evidence="4" id="KW-0540">Nuclease</keyword>
<dbReference type="EC" id="3.1.-.-" evidence="9"/>
<evidence type="ECO:0000313" key="10">
    <source>
        <dbReference type="Proteomes" id="UP000683360"/>
    </source>
</evidence>
<evidence type="ECO:0000256" key="4">
    <source>
        <dbReference type="ARBA" id="ARBA00022722"/>
    </source>
</evidence>
<organism evidence="9 10">
    <name type="scientific">Mytilus edulis</name>
    <name type="common">Blue mussel</name>
    <dbReference type="NCBI Taxonomy" id="6550"/>
    <lineage>
        <taxon>Eukaryota</taxon>
        <taxon>Metazoa</taxon>
        <taxon>Spiralia</taxon>
        <taxon>Lophotrochozoa</taxon>
        <taxon>Mollusca</taxon>
        <taxon>Bivalvia</taxon>
        <taxon>Autobranchia</taxon>
        <taxon>Pteriomorphia</taxon>
        <taxon>Mytilida</taxon>
        <taxon>Mytiloidea</taxon>
        <taxon>Mytilidae</taxon>
        <taxon>Mytilinae</taxon>
        <taxon>Mytilus</taxon>
    </lineage>
</organism>
<dbReference type="PANTHER" id="PTHR22930:SF267">
    <property type="entry name" value="NUCLEASE HARBI1-RELATED"/>
    <property type="match status" value="1"/>
</dbReference>
<dbReference type="InterPro" id="IPR045249">
    <property type="entry name" value="HARBI1-like"/>
</dbReference>
<sequence length="162" mass="18868">MQNCSLSDKFENKQVDGWLLGDSGYPLKPWLLTPFLHPSSNGEEKYNRCHKSTRNEIERAFGLLKSRFRCLHKTTGCLHFTPKKCTNIVLACFILQNICKDKSIPQLDERPLKQEELAATGNDGVVATYIVEDIIQHPIRYIHEMRDFEDKLKDDHFKYKLL</sequence>
<gene>
    <name evidence="9" type="ORF">MEDL_68187</name>
</gene>
<dbReference type="InterPro" id="IPR027806">
    <property type="entry name" value="HARBI1_dom"/>
</dbReference>
<comment type="caution">
    <text evidence="9">The sequence shown here is derived from an EMBL/GenBank/DDBJ whole genome shotgun (WGS) entry which is preliminary data.</text>
</comment>
<keyword evidence="10" id="KW-1185">Reference proteome</keyword>
<proteinExistence type="inferred from homology"/>
<comment type="subcellular location">
    <subcellularLocation>
        <location evidence="2">Nucleus</location>
    </subcellularLocation>
</comment>
<evidence type="ECO:0000256" key="1">
    <source>
        <dbReference type="ARBA" id="ARBA00001968"/>
    </source>
</evidence>
<evidence type="ECO:0000256" key="3">
    <source>
        <dbReference type="ARBA" id="ARBA00006958"/>
    </source>
</evidence>
<evidence type="ECO:0000256" key="7">
    <source>
        <dbReference type="ARBA" id="ARBA00023242"/>
    </source>
</evidence>
<evidence type="ECO:0000256" key="6">
    <source>
        <dbReference type="ARBA" id="ARBA00022801"/>
    </source>
</evidence>
<feature type="domain" description="DDE Tnp4" evidence="8">
    <location>
        <begin position="2"/>
        <end position="97"/>
    </location>
</feature>
<comment type="cofactor">
    <cofactor evidence="1">
        <name>a divalent metal cation</name>
        <dbReference type="ChEBI" id="CHEBI:60240"/>
    </cofactor>
</comment>
<dbReference type="OrthoDB" id="1515171at2759"/>
<dbReference type="GO" id="GO:0046872">
    <property type="term" value="F:metal ion binding"/>
    <property type="evidence" value="ECO:0007669"/>
    <property type="project" value="UniProtKB-KW"/>
</dbReference>
<dbReference type="Pfam" id="PF13359">
    <property type="entry name" value="DDE_Tnp_4"/>
    <property type="match status" value="1"/>
</dbReference>
<evidence type="ECO:0000256" key="2">
    <source>
        <dbReference type="ARBA" id="ARBA00004123"/>
    </source>
</evidence>
<name>A0A8S3VI42_MYTED</name>
<dbReference type="GO" id="GO:0005634">
    <property type="term" value="C:nucleus"/>
    <property type="evidence" value="ECO:0007669"/>
    <property type="project" value="UniProtKB-SubCell"/>
</dbReference>